<evidence type="ECO:0000256" key="1">
    <source>
        <dbReference type="ARBA" id="ARBA00004123"/>
    </source>
</evidence>
<dbReference type="InterPro" id="IPR018326">
    <property type="entry name" value="Rad4_beta-hairpin_dom1"/>
</dbReference>
<dbReference type="STRING" id="5486.A0A367Y1C8"/>
<dbReference type="GO" id="GO:0006298">
    <property type="term" value="P:mismatch repair"/>
    <property type="evidence" value="ECO:0007669"/>
    <property type="project" value="TreeGrafter"/>
</dbReference>
<dbReference type="Pfam" id="PF10404">
    <property type="entry name" value="BHD_2"/>
    <property type="match status" value="1"/>
</dbReference>
<evidence type="ECO:0000256" key="6">
    <source>
        <dbReference type="SAM" id="MobiDB-lite"/>
    </source>
</evidence>
<dbReference type="GO" id="GO:0005737">
    <property type="term" value="C:cytoplasm"/>
    <property type="evidence" value="ECO:0007669"/>
    <property type="project" value="TreeGrafter"/>
</dbReference>
<dbReference type="InterPro" id="IPR018325">
    <property type="entry name" value="Rad4/PNGase_transGLS-fold"/>
</dbReference>
<gene>
    <name evidence="10" type="primary">rhp42</name>
    <name evidence="10" type="ORF">Cantr_07343</name>
</gene>
<dbReference type="InterPro" id="IPR018328">
    <property type="entry name" value="Rad4_beta-hairpin_dom3"/>
</dbReference>
<feature type="domain" description="Rad4 beta-hairpin" evidence="9">
    <location>
        <begin position="494"/>
        <end position="567"/>
    </location>
</feature>
<proteinExistence type="inferred from homology"/>
<evidence type="ECO:0000313" key="10">
    <source>
        <dbReference type="EMBL" id="RCK59647.1"/>
    </source>
</evidence>
<dbReference type="Pfam" id="PF10403">
    <property type="entry name" value="BHD_1"/>
    <property type="match status" value="1"/>
</dbReference>
<dbReference type="GO" id="GO:0003697">
    <property type="term" value="F:single-stranded DNA binding"/>
    <property type="evidence" value="ECO:0007669"/>
    <property type="project" value="TreeGrafter"/>
</dbReference>
<feature type="region of interest" description="Disordered" evidence="6">
    <location>
        <begin position="1"/>
        <end position="63"/>
    </location>
</feature>
<keyword evidence="5" id="KW-0539">Nucleus</keyword>
<dbReference type="SMART" id="SM01030">
    <property type="entry name" value="BHD_1"/>
    <property type="match status" value="1"/>
</dbReference>
<comment type="similarity">
    <text evidence="2">Belongs to the XPC family.</text>
</comment>
<dbReference type="SUPFAM" id="SSF54001">
    <property type="entry name" value="Cysteine proteinases"/>
    <property type="match status" value="1"/>
</dbReference>
<dbReference type="PANTHER" id="PTHR12135:SF2">
    <property type="entry name" value="DNA REPAIR PROTEIN RAD34"/>
    <property type="match status" value="1"/>
</dbReference>
<dbReference type="Gene3D" id="3.30.70.2460">
    <property type="entry name" value="Rad4, beta-hairpin domain BHD3"/>
    <property type="match status" value="1"/>
</dbReference>
<comment type="subcellular location">
    <subcellularLocation>
        <location evidence="1">Nucleus</location>
    </subcellularLocation>
</comment>
<feature type="compositionally biased region" description="Acidic residues" evidence="6">
    <location>
        <begin position="23"/>
        <end position="39"/>
    </location>
</feature>
<dbReference type="Pfam" id="PF03835">
    <property type="entry name" value="Rad4"/>
    <property type="match status" value="1"/>
</dbReference>
<dbReference type="Gene3D" id="3.90.260.10">
    <property type="entry name" value="Transglutaminase-like"/>
    <property type="match status" value="1"/>
</dbReference>
<dbReference type="InterPro" id="IPR042488">
    <property type="entry name" value="Rad4_BHD3_sf"/>
</dbReference>
<sequence>MSLFISDDDEEEPPLKRIKVEEQESDPELSESEWEDVFSEETFRPPEDDAPPSEFSIKIQPEEIDNERKQRIKELIKEKQKRVKSPESAQEVVPEQVKKIHKKFKKNDNTKEADEQLIYILKYLIKWFRKNFRHDSNGLRVLGYSRDPKRFPNNAKPIANEAELVGVIKKFQHNRDTGAQLFTALLRSLGFESRLVFSLPVLSPKSTTPQPKLNQGILKVNKDNDLIYPYYWTEVVNPLDASEVIVMETQCFYEEEKRLIRLKRYGGSLNQSYTDLFYPIQNQFCQMSMHYVLSFSNDGLIHDVSSRYMKDIAYRWFNKLDLRMDLGKSALLLQSLLRILNRTKHYTVDDNKELDLLRALAMRNYTIPSTFSAMKSSPNFITPSTLRYNEVIIPGTPHVKKIRLNEKKEPVYFKNSLLYGKSEQQWKLLGRSIKPTAQPIKYAKATPRTLYNKRVYNQNEIENPHLNRVPLYSFDQTCPYVKMKVTTVDGKSILPRNKYGNIEIFRDNMIPDGCVWLKLTNIESILKGRSQFVPVVTGFSFKSGQAYPVKQGVVVLQEDELEIKKIWLTARIKDYKKRLARRNLKLLYTWKFFLKRLEIKERLDSYL</sequence>
<dbReference type="InterPro" id="IPR004583">
    <property type="entry name" value="DNA_repair_Rad4"/>
</dbReference>
<evidence type="ECO:0000256" key="4">
    <source>
        <dbReference type="ARBA" id="ARBA00023204"/>
    </source>
</evidence>
<evidence type="ECO:0000259" key="8">
    <source>
        <dbReference type="SMART" id="SM01031"/>
    </source>
</evidence>
<evidence type="ECO:0000256" key="3">
    <source>
        <dbReference type="ARBA" id="ARBA00022763"/>
    </source>
</evidence>
<evidence type="ECO:0000256" key="5">
    <source>
        <dbReference type="ARBA" id="ARBA00023242"/>
    </source>
</evidence>
<dbReference type="GO" id="GO:0006289">
    <property type="term" value="P:nucleotide-excision repair"/>
    <property type="evidence" value="ECO:0007669"/>
    <property type="project" value="InterPro"/>
</dbReference>
<evidence type="ECO:0000259" key="9">
    <source>
        <dbReference type="SMART" id="SM01032"/>
    </source>
</evidence>
<feature type="domain" description="Rad4 beta-hairpin" evidence="8">
    <location>
        <begin position="420"/>
        <end position="483"/>
    </location>
</feature>
<accession>A0A367Y1C8</accession>
<evidence type="ECO:0000259" key="7">
    <source>
        <dbReference type="SMART" id="SM01030"/>
    </source>
</evidence>
<protein>
    <submittedName>
        <fullName evidence="10">DNA repair protein rhp42</fullName>
    </submittedName>
</protein>
<dbReference type="GO" id="GO:0071942">
    <property type="term" value="C:XPC complex"/>
    <property type="evidence" value="ECO:0007669"/>
    <property type="project" value="TreeGrafter"/>
</dbReference>
<evidence type="ECO:0000313" key="11">
    <source>
        <dbReference type="Proteomes" id="UP000253472"/>
    </source>
</evidence>
<name>A0A367Y1C8_9ASCO</name>
<dbReference type="InterPro" id="IPR038765">
    <property type="entry name" value="Papain-like_cys_pep_sf"/>
</dbReference>
<feature type="compositionally biased region" description="Basic and acidic residues" evidence="6">
    <location>
        <begin position="13"/>
        <end position="22"/>
    </location>
</feature>
<dbReference type="GO" id="GO:0003684">
    <property type="term" value="F:damaged DNA binding"/>
    <property type="evidence" value="ECO:0007669"/>
    <property type="project" value="InterPro"/>
</dbReference>
<dbReference type="Proteomes" id="UP000253472">
    <property type="component" value="Unassembled WGS sequence"/>
</dbReference>
<evidence type="ECO:0000256" key="2">
    <source>
        <dbReference type="ARBA" id="ARBA00009525"/>
    </source>
</evidence>
<dbReference type="InterPro" id="IPR036985">
    <property type="entry name" value="Transglutaminase-like_sf"/>
</dbReference>
<dbReference type="OrthoDB" id="300780at2759"/>
<dbReference type="AlphaFoldDB" id="A0A367Y1C8"/>
<dbReference type="PANTHER" id="PTHR12135">
    <property type="entry name" value="DNA REPAIR PROTEIN XP-C / RAD4"/>
    <property type="match status" value="1"/>
</dbReference>
<keyword evidence="4" id="KW-0234">DNA repair</keyword>
<keyword evidence="11" id="KW-1185">Reference proteome</keyword>
<dbReference type="SMART" id="SM01032">
    <property type="entry name" value="BHD_3"/>
    <property type="match status" value="1"/>
</dbReference>
<feature type="compositionally biased region" description="Acidic residues" evidence="6">
    <location>
        <begin position="1"/>
        <end position="12"/>
    </location>
</feature>
<reference evidence="10 11" key="1">
    <citation type="submission" date="2018-06" db="EMBL/GenBank/DDBJ databases">
        <title>Whole genome sequencing of Candida tropicalis (genome annotated by CSBL at Korea University).</title>
        <authorList>
            <person name="Ahn J."/>
        </authorList>
    </citation>
    <scope>NUCLEOTIDE SEQUENCE [LARGE SCALE GENOMIC DNA]</scope>
    <source>
        <strain evidence="10 11">ATCC 20962</strain>
    </source>
</reference>
<dbReference type="GO" id="GO:0000111">
    <property type="term" value="C:nucleotide-excision repair factor 2 complex"/>
    <property type="evidence" value="ECO:0007669"/>
    <property type="project" value="TreeGrafter"/>
</dbReference>
<dbReference type="EMBL" id="QLNQ01000027">
    <property type="protein sequence ID" value="RCK59647.1"/>
    <property type="molecule type" value="Genomic_DNA"/>
</dbReference>
<organism evidence="10 11">
    <name type="scientific">Candida viswanathii</name>
    <dbReference type="NCBI Taxonomy" id="5486"/>
    <lineage>
        <taxon>Eukaryota</taxon>
        <taxon>Fungi</taxon>
        <taxon>Dikarya</taxon>
        <taxon>Ascomycota</taxon>
        <taxon>Saccharomycotina</taxon>
        <taxon>Pichiomycetes</taxon>
        <taxon>Debaryomycetaceae</taxon>
        <taxon>Candida/Lodderomyces clade</taxon>
        <taxon>Candida</taxon>
    </lineage>
</organism>
<dbReference type="InterPro" id="IPR018327">
    <property type="entry name" value="BHD_2"/>
</dbReference>
<feature type="domain" description="Rad4 beta-hairpin" evidence="7">
    <location>
        <begin position="363"/>
        <end position="418"/>
    </location>
</feature>
<comment type="caution">
    <text evidence="10">The sequence shown here is derived from an EMBL/GenBank/DDBJ whole genome shotgun (WGS) entry which is preliminary data.</text>
</comment>
<keyword evidence="3" id="KW-0227">DNA damage</keyword>
<dbReference type="Pfam" id="PF10405">
    <property type="entry name" value="BHD_3"/>
    <property type="match status" value="1"/>
</dbReference>
<dbReference type="SMART" id="SM01031">
    <property type="entry name" value="BHD_2"/>
    <property type="match status" value="1"/>
</dbReference>